<organism evidence="2 3">
    <name type="scientific">Candidatus Lokiarchaeum ossiferum</name>
    <dbReference type="NCBI Taxonomy" id="2951803"/>
    <lineage>
        <taxon>Archaea</taxon>
        <taxon>Promethearchaeati</taxon>
        <taxon>Promethearchaeota</taxon>
        <taxon>Promethearchaeia</taxon>
        <taxon>Promethearchaeales</taxon>
        <taxon>Promethearchaeaceae</taxon>
        <taxon>Candidatus Lokiarchaeum</taxon>
    </lineage>
</organism>
<sequence>MELKHKKILIGILIGALIGSASILTISLLNSQGKIGSFTEIGQIDTNGETMNVQIRDNIAYVIDTQDDNPGGLMLIDISDPESPELLGSYIDGGMIWDFELQGDLAYLANRYDGLEIVNISNPSSIHRIGHYRPGHEIYDVAVQGDLAYVAAWELGFEILNISNPTTPTRISRQSLTGTCINVFLEGDVLYVTDHLNTYTNIEAYNVSISTTPAKLGEFMLEAHDFFFPIVHGDYLYVADHGSTGDLVILNISDPTSIAEIGRFKARSESYPNRMCFKDNILYMSEYEKGLVLIDVTDPTEPTILNTYFNGGAGYGVAVAGDYIYFAARHGGLQILQYTP</sequence>
<protein>
    <recommendedName>
        <fullName evidence="4">LVIVD repeat protein</fullName>
    </recommendedName>
</protein>
<evidence type="ECO:0000313" key="2">
    <source>
        <dbReference type="EMBL" id="UYP45638.1"/>
    </source>
</evidence>
<keyword evidence="3" id="KW-1185">Reference proteome</keyword>
<dbReference type="Proteomes" id="UP001208689">
    <property type="component" value="Chromosome"/>
</dbReference>
<dbReference type="InterPro" id="IPR013211">
    <property type="entry name" value="LVIVD"/>
</dbReference>
<reference evidence="2" key="1">
    <citation type="submission" date="2022-09" db="EMBL/GenBank/DDBJ databases">
        <title>Actin cytoskeleton and complex cell architecture in an #Asgard archaeon.</title>
        <authorList>
            <person name="Ponce Toledo R.I."/>
            <person name="Schleper C."/>
            <person name="Rodrigues Oliveira T."/>
            <person name="Wollweber F."/>
            <person name="Xu J."/>
            <person name="Rittmann S."/>
            <person name="Klingl A."/>
            <person name="Pilhofer M."/>
        </authorList>
    </citation>
    <scope>NUCLEOTIDE SEQUENCE</scope>
    <source>
        <strain evidence="2">B-35</strain>
    </source>
</reference>
<dbReference type="EMBL" id="CP104013">
    <property type="protein sequence ID" value="UYP45638.1"/>
    <property type="molecule type" value="Genomic_DNA"/>
</dbReference>
<proteinExistence type="predicted"/>
<evidence type="ECO:0000313" key="3">
    <source>
        <dbReference type="Proteomes" id="UP001208689"/>
    </source>
</evidence>
<keyword evidence="1" id="KW-1133">Transmembrane helix</keyword>
<accession>A0ABY6HQ47</accession>
<name>A0ABY6HQ47_9ARCH</name>
<gene>
    <name evidence="2" type="ORF">NEF87_001923</name>
</gene>
<dbReference type="Pfam" id="PF08309">
    <property type="entry name" value="LVIVD"/>
    <property type="match status" value="6"/>
</dbReference>
<evidence type="ECO:0000256" key="1">
    <source>
        <dbReference type="SAM" id="Phobius"/>
    </source>
</evidence>
<evidence type="ECO:0008006" key="4">
    <source>
        <dbReference type="Google" id="ProtNLM"/>
    </source>
</evidence>
<feature type="transmembrane region" description="Helical" evidence="1">
    <location>
        <begin position="7"/>
        <end position="29"/>
    </location>
</feature>
<dbReference type="Gene3D" id="2.130.10.10">
    <property type="entry name" value="YVTN repeat-like/Quinoprotein amine dehydrogenase"/>
    <property type="match status" value="1"/>
</dbReference>
<dbReference type="InterPro" id="IPR015943">
    <property type="entry name" value="WD40/YVTN_repeat-like_dom_sf"/>
</dbReference>
<keyword evidence="1" id="KW-0472">Membrane</keyword>
<dbReference type="SUPFAM" id="SSF101908">
    <property type="entry name" value="Putative isomerase YbhE"/>
    <property type="match status" value="1"/>
</dbReference>
<keyword evidence="1" id="KW-0812">Transmembrane</keyword>